<evidence type="ECO:0000313" key="3">
    <source>
        <dbReference type="Proteomes" id="UP001356427"/>
    </source>
</evidence>
<accession>A0AAN8QCW6</accession>
<evidence type="ECO:0000313" key="2">
    <source>
        <dbReference type="EMBL" id="KAK6295146.1"/>
    </source>
</evidence>
<dbReference type="AlphaFoldDB" id="A0AAN8QCW6"/>
<dbReference type="EMBL" id="JAGTTL010000034">
    <property type="protein sequence ID" value="KAK6295146.1"/>
    <property type="molecule type" value="Genomic_DNA"/>
</dbReference>
<reference evidence="2 3" key="1">
    <citation type="submission" date="2021-04" db="EMBL/GenBank/DDBJ databases">
        <authorList>
            <person name="De Guttry C."/>
            <person name="Zahm M."/>
            <person name="Klopp C."/>
            <person name="Cabau C."/>
            <person name="Louis A."/>
            <person name="Berthelot C."/>
            <person name="Parey E."/>
            <person name="Roest Crollius H."/>
            <person name="Montfort J."/>
            <person name="Robinson-Rechavi M."/>
            <person name="Bucao C."/>
            <person name="Bouchez O."/>
            <person name="Gislard M."/>
            <person name="Lluch J."/>
            <person name="Milhes M."/>
            <person name="Lampietro C."/>
            <person name="Lopez Roques C."/>
            <person name="Donnadieu C."/>
            <person name="Braasch I."/>
            <person name="Desvignes T."/>
            <person name="Postlethwait J."/>
            <person name="Bobe J."/>
            <person name="Wedekind C."/>
            <person name="Guiguen Y."/>
        </authorList>
    </citation>
    <scope>NUCLEOTIDE SEQUENCE [LARGE SCALE GENOMIC DNA]</scope>
    <source>
        <strain evidence="2">Cs_M1</strain>
        <tissue evidence="2">Blood</tissue>
    </source>
</reference>
<feature type="compositionally biased region" description="Basic residues" evidence="1">
    <location>
        <begin position="44"/>
        <end position="53"/>
    </location>
</feature>
<organism evidence="2 3">
    <name type="scientific">Coregonus suidteri</name>
    <dbReference type="NCBI Taxonomy" id="861788"/>
    <lineage>
        <taxon>Eukaryota</taxon>
        <taxon>Metazoa</taxon>
        <taxon>Chordata</taxon>
        <taxon>Craniata</taxon>
        <taxon>Vertebrata</taxon>
        <taxon>Euteleostomi</taxon>
        <taxon>Actinopterygii</taxon>
        <taxon>Neopterygii</taxon>
        <taxon>Teleostei</taxon>
        <taxon>Protacanthopterygii</taxon>
        <taxon>Salmoniformes</taxon>
        <taxon>Salmonidae</taxon>
        <taxon>Coregoninae</taxon>
        <taxon>Coregonus</taxon>
    </lineage>
</organism>
<proteinExistence type="predicted"/>
<feature type="compositionally biased region" description="Polar residues" evidence="1">
    <location>
        <begin position="1"/>
        <end position="18"/>
    </location>
</feature>
<dbReference type="Proteomes" id="UP001356427">
    <property type="component" value="Unassembled WGS sequence"/>
</dbReference>
<gene>
    <name evidence="2" type="ORF">J4Q44_G00343720</name>
</gene>
<evidence type="ECO:0000256" key="1">
    <source>
        <dbReference type="SAM" id="MobiDB-lite"/>
    </source>
</evidence>
<sequence length="94" mass="10588">MLRTMRPSSTSPRASWTASWRKAKNLSFKTPRQRSTHTETSRTSSRRLTKRQSRPGAHGTEALQLASGPKGSLKDKCQELCSEERSTVETKPRS</sequence>
<feature type="region of interest" description="Disordered" evidence="1">
    <location>
        <begin position="1"/>
        <end position="76"/>
    </location>
</feature>
<keyword evidence="3" id="KW-1185">Reference proteome</keyword>
<protein>
    <submittedName>
        <fullName evidence="2">Uncharacterized protein</fullName>
    </submittedName>
</protein>
<name>A0AAN8QCW6_9TELE</name>
<comment type="caution">
    <text evidence="2">The sequence shown here is derived from an EMBL/GenBank/DDBJ whole genome shotgun (WGS) entry which is preliminary data.</text>
</comment>